<gene>
    <name evidence="2" type="ORF">RM572_13685</name>
</gene>
<accession>A0ABU2NS52</accession>
<proteinExistence type="predicted"/>
<evidence type="ECO:0000313" key="3">
    <source>
        <dbReference type="Proteomes" id="UP001183414"/>
    </source>
</evidence>
<comment type="caution">
    <text evidence="2">The sequence shown here is derived from an EMBL/GenBank/DDBJ whole genome shotgun (WGS) entry which is preliminary data.</text>
</comment>
<name>A0ABU2NS52_9ACTN</name>
<feature type="compositionally biased region" description="Low complexity" evidence="1">
    <location>
        <begin position="134"/>
        <end position="152"/>
    </location>
</feature>
<dbReference type="EMBL" id="JAVREQ010000010">
    <property type="protein sequence ID" value="MDT0379811.1"/>
    <property type="molecule type" value="Genomic_DNA"/>
</dbReference>
<evidence type="ECO:0000313" key="2">
    <source>
        <dbReference type="EMBL" id="MDT0379811.1"/>
    </source>
</evidence>
<feature type="region of interest" description="Disordered" evidence="1">
    <location>
        <begin position="105"/>
        <end position="153"/>
    </location>
</feature>
<evidence type="ECO:0000256" key="1">
    <source>
        <dbReference type="SAM" id="MobiDB-lite"/>
    </source>
</evidence>
<protein>
    <submittedName>
        <fullName evidence="2">Helix-turn-helix domain-containing protein</fullName>
    </submittedName>
</protein>
<dbReference type="Proteomes" id="UP001183414">
    <property type="component" value="Unassembled WGS sequence"/>
</dbReference>
<feature type="region of interest" description="Disordered" evidence="1">
    <location>
        <begin position="232"/>
        <end position="259"/>
    </location>
</feature>
<dbReference type="RefSeq" id="WP_311673597.1">
    <property type="nucleotide sequence ID" value="NZ_JAVREQ010000010.1"/>
</dbReference>
<keyword evidence="3" id="KW-1185">Reference proteome</keyword>
<organism evidence="2 3">
    <name type="scientific">Streptomyces hazeniae</name>
    <dbReference type="NCBI Taxonomy" id="3075538"/>
    <lineage>
        <taxon>Bacteria</taxon>
        <taxon>Bacillati</taxon>
        <taxon>Actinomycetota</taxon>
        <taxon>Actinomycetes</taxon>
        <taxon>Kitasatosporales</taxon>
        <taxon>Streptomycetaceae</taxon>
        <taxon>Streptomyces</taxon>
    </lineage>
</organism>
<feature type="compositionally biased region" description="Pro residues" evidence="1">
    <location>
        <begin position="123"/>
        <end position="133"/>
    </location>
</feature>
<sequence>MAVPQLNAPARAHHGVPQAGVTHIRHRHTERFTVVGNHLAQHAELSAVAIGLAVYIQSKPDGTSVTIKALAARFPEGEVVVARALRELEAAGYLQRTLVRLPNGRRITRTSFHDHPAARTAPPSAPPTPPRKPQPQQDRPSPAPSPDADTTPNSREARHLLTALRVYDPRLVLGARDIARLIPTLTTWLDRGIDPAAAARTLTADLPEGVIHRPAGLLHYRLTESLPPALPLAHLSRSTPTPPPPRPNPLQNCPSCDRAHRAPTPGLCPECAEEAA</sequence>
<reference evidence="3" key="1">
    <citation type="submission" date="2023-07" db="EMBL/GenBank/DDBJ databases">
        <title>30 novel species of actinomycetes from the DSMZ collection.</title>
        <authorList>
            <person name="Nouioui I."/>
        </authorList>
    </citation>
    <scope>NUCLEOTIDE SEQUENCE [LARGE SCALE GENOMIC DNA]</scope>
    <source>
        <strain evidence="3">DSM 42041</strain>
    </source>
</reference>